<dbReference type="EMBL" id="JAYGGQ010000017">
    <property type="protein sequence ID" value="MEA5456744.1"/>
    <property type="molecule type" value="Genomic_DNA"/>
</dbReference>
<keyword evidence="2" id="KW-1185">Reference proteome</keyword>
<comment type="caution">
    <text evidence="1">The sequence shown here is derived from an EMBL/GenBank/DDBJ whole genome shotgun (WGS) entry which is preliminary data.</text>
</comment>
<evidence type="ECO:0000313" key="1">
    <source>
        <dbReference type="EMBL" id="MEA5456744.1"/>
    </source>
</evidence>
<organism evidence="1 2">
    <name type="scientific">Sinomonas terricola</name>
    <dbReference type="NCBI Taxonomy" id="3110330"/>
    <lineage>
        <taxon>Bacteria</taxon>
        <taxon>Bacillati</taxon>
        <taxon>Actinomycetota</taxon>
        <taxon>Actinomycetes</taxon>
        <taxon>Micrococcales</taxon>
        <taxon>Micrococcaceae</taxon>
        <taxon>Sinomonas</taxon>
    </lineage>
</organism>
<dbReference type="RefSeq" id="WP_323280646.1">
    <property type="nucleotide sequence ID" value="NZ_JAYGGQ010000017.1"/>
</dbReference>
<gene>
    <name evidence="1" type="ORF">SPF06_18630</name>
</gene>
<name>A0ABU5TAP4_9MICC</name>
<proteinExistence type="predicted"/>
<accession>A0ABU5TAP4</accession>
<evidence type="ECO:0000313" key="2">
    <source>
        <dbReference type="Proteomes" id="UP001304769"/>
    </source>
</evidence>
<dbReference type="Proteomes" id="UP001304769">
    <property type="component" value="Unassembled WGS sequence"/>
</dbReference>
<reference evidence="1 2" key="1">
    <citation type="submission" date="2023-12" db="EMBL/GenBank/DDBJ databases">
        <title>Sinomonas terricola sp. nov, isolated from litchi orchard soil in Guangdong, PR China.</title>
        <authorList>
            <person name="Jiaxin W."/>
            <person name="Yang Z."/>
            <person name="Honghui Z."/>
        </authorList>
    </citation>
    <scope>NUCLEOTIDE SEQUENCE [LARGE SCALE GENOMIC DNA]</scope>
    <source>
        <strain evidence="1 2">JGH33</strain>
    </source>
</reference>
<sequence length="79" mass="9032">MSDLPFYIDDPLVDLNAHRLSLHTDEEESVRRGYRATFGTCSCGEWTTPTWDDHAVFGSYDDHMNEVQATVHRRADEGS</sequence>
<protein>
    <submittedName>
        <fullName evidence="1">Uncharacterized protein</fullName>
    </submittedName>
</protein>